<gene>
    <name evidence="1" type="ORF">SPIL2461_LOCUS9308</name>
</gene>
<keyword evidence="2" id="KW-1185">Reference proteome</keyword>
<dbReference type="Proteomes" id="UP000649617">
    <property type="component" value="Unassembled WGS sequence"/>
</dbReference>
<evidence type="ECO:0000313" key="2">
    <source>
        <dbReference type="Proteomes" id="UP000649617"/>
    </source>
</evidence>
<organism evidence="1 2">
    <name type="scientific">Symbiodinium pilosum</name>
    <name type="common">Dinoflagellate</name>
    <dbReference type="NCBI Taxonomy" id="2952"/>
    <lineage>
        <taxon>Eukaryota</taxon>
        <taxon>Sar</taxon>
        <taxon>Alveolata</taxon>
        <taxon>Dinophyceae</taxon>
        <taxon>Suessiales</taxon>
        <taxon>Symbiodiniaceae</taxon>
        <taxon>Symbiodinium</taxon>
    </lineage>
</organism>
<feature type="non-terminal residue" evidence="1">
    <location>
        <position position="1"/>
    </location>
</feature>
<dbReference type="EMBL" id="CAJNIZ010016114">
    <property type="protein sequence ID" value="CAE7381551.1"/>
    <property type="molecule type" value="Genomic_DNA"/>
</dbReference>
<feature type="non-terminal residue" evidence="1">
    <location>
        <position position="63"/>
    </location>
</feature>
<reference evidence="1" key="1">
    <citation type="submission" date="2021-02" db="EMBL/GenBank/DDBJ databases">
        <authorList>
            <person name="Dougan E. K."/>
            <person name="Rhodes N."/>
            <person name="Thang M."/>
            <person name="Chan C."/>
        </authorList>
    </citation>
    <scope>NUCLEOTIDE SEQUENCE</scope>
</reference>
<dbReference type="AlphaFoldDB" id="A0A812QJ16"/>
<comment type="caution">
    <text evidence="1">The sequence shown here is derived from an EMBL/GenBank/DDBJ whole genome shotgun (WGS) entry which is preliminary data.</text>
</comment>
<name>A0A812QJ16_SYMPI</name>
<dbReference type="OrthoDB" id="10649371at2759"/>
<protein>
    <submittedName>
        <fullName evidence="1">Uncharacterized protein</fullName>
    </submittedName>
</protein>
<proteinExistence type="predicted"/>
<sequence length="63" mass="7660">LDVQEWRNLDWYNSSVKYSVSYKAPKPTYVLNELVNQQTFRLTGYRWFWVADDNIDFTHVDLI</sequence>
<evidence type="ECO:0000313" key="1">
    <source>
        <dbReference type="EMBL" id="CAE7381551.1"/>
    </source>
</evidence>
<accession>A0A812QJ16</accession>